<evidence type="ECO:0000256" key="1">
    <source>
        <dbReference type="SAM" id="MobiDB-lite"/>
    </source>
</evidence>
<keyword evidence="2" id="KW-1185">Reference proteome</keyword>
<feature type="region of interest" description="Disordered" evidence="1">
    <location>
        <begin position="63"/>
        <end position="98"/>
    </location>
</feature>
<protein>
    <submittedName>
        <fullName evidence="3">Uncharacterized protein LOC112681487</fullName>
    </submittedName>
</protein>
<evidence type="ECO:0000313" key="2">
    <source>
        <dbReference type="Proteomes" id="UP000694846"/>
    </source>
</evidence>
<dbReference type="OrthoDB" id="10412882at2759"/>
<feature type="compositionally biased region" description="Polar residues" evidence="1">
    <location>
        <begin position="119"/>
        <end position="131"/>
    </location>
</feature>
<feature type="compositionally biased region" description="Acidic residues" evidence="1">
    <location>
        <begin position="63"/>
        <end position="80"/>
    </location>
</feature>
<feature type="region of interest" description="Disordered" evidence="1">
    <location>
        <begin position="117"/>
        <end position="155"/>
    </location>
</feature>
<dbReference type="RefSeq" id="XP_025407525.1">
    <property type="nucleotide sequence ID" value="XM_025551740.1"/>
</dbReference>
<gene>
    <name evidence="3" type="primary">LOC112681487</name>
</gene>
<organism evidence="2 3">
    <name type="scientific">Sipha flava</name>
    <name type="common">yellow sugarcane aphid</name>
    <dbReference type="NCBI Taxonomy" id="143950"/>
    <lineage>
        <taxon>Eukaryota</taxon>
        <taxon>Metazoa</taxon>
        <taxon>Ecdysozoa</taxon>
        <taxon>Arthropoda</taxon>
        <taxon>Hexapoda</taxon>
        <taxon>Insecta</taxon>
        <taxon>Pterygota</taxon>
        <taxon>Neoptera</taxon>
        <taxon>Paraneoptera</taxon>
        <taxon>Hemiptera</taxon>
        <taxon>Sternorrhyncha</taxon>
        <taxon>Aphidomorpha</taxon>
        <taxon>Aphidoidea</taxon>
        <taxon>Aphididae</taxon>
        <taxon>Sipha</taxon>
    </lineage>
</organism>
<dbReference type="GeneID" id="112681487"/>
<accession>A0A8B8FB10</accession>
<name>A0A8B8FB10_9HEMI</name>
<dbReference type="Proteomes" id="UP000694846">
    <property type="component" value="Unplaced"/>
</dbReference>
<reference evidence="3" key="1">
    <citation type="submission" date="2025-08" db="UniProtKB">
        <authorList>
            <consortium name="RefSeq"/>
        </authorList>
    </citation>
    <scope>IDENTIFICATION</scope>
    <source>
        <tissue evidence="3">Whole body</tissue>
    </source>
</reference>
<sequence length="155" mass="18188">MEEVTEQYKRGINQRKYEEAETASNYTSSAIGTIFKGYDDEELIWDSDEISKREQEIEYDADFLESDEDDISEEEKDEAEEAQRLTRPFNLGLPKGRRCPKMEVTQNKMNEIREKIEIRNNNASRNNQLSMGRQKETSRPTAESNQHSKEVEIKK</sequence>
<proteinExistence type="predicted"/>
<evidence type="ECO:0000313" key="3">
    <source>
        <dbReference type="RefSeq" id="XP_025407525.1"/>
    </source>
</evidence>
<dbReference type="AlphaFoldDB" id="A0A8B8FB10"/>
<feature type="compositionally biased region" description="Basic and acidic residues" evidence="1">
    <location>
        <begin position="146"/>
        <end position="155"/>
    </location>
</feature>